<evidence type="ECO:0000259" key="10">
    <source>
        <dbReference type="PROSITE" id="PS50157"/>
    </source>
</evidence>
<dbReference type="PROSITE" id="PS50297">
    <property type="entry name" value="ANK_REP_REGION"/>
    <property type="match status" value="1"/>
</dbReference>
<organism evidence="11 12">
    <name type="scientific">Zasmidium cellare ATCC 36951</name>
    <dbReference type="NCBI Taxonomy" id="1080233"/>
    <lineage>
        <taxon>Eukaryota</taxon>
        <taxon>Fungi</taxon>
        <taxon>Dikarya</taxon>
        <taxon>Ascomycota</taxon>
        <taxon>Pezizomycotina</taxon>
        <taxon>Dothideomycetes</taxon>
        <taxon>Dothideomycetidae</taxon>
        <taxon>Mycosphaerellales</taxon>
        <taxon>Mycosphaerellaceae</taxon>
        <taxon>Zasmidium</taxon>
    </lineage>
</organism>
<dbReference type="EMBL" id="ML993590">
    <property type="protein sequence ID" value="KAF2168357.1"/>
    <property type="molecule type" value="Genomic_DNA"/>
</dbReference>
<dbReference type="InterPro" id="IPR002110">
    <property type="entry name" value="Ankyrin_rpt"/>
</dbReference>
<dbReference type="SUPFAM" id="SSF57667">
    <property type="entry name" value="beta-beta-alpha zinc fingers"/>
    <property type="match status" value="1"/>
</dbReference>
<feature type="compositionally biased region" description="Basic and acidic residues" evidence="9">
    <location>
        <begin position="48"/>
        <end position="61"/>
    </location>
</feature>
<dbReference type="GO" id="GO:0005634">
    <property type="term" value="C:nucleus"/>
    <property type="evidence" value="ECO:0007669"/>
    <property type="project" value="UniProtKB-SubCell"/>
</dbReference>
<gene>
    <name evidence="11" type="ORF">M409DRAFT_21109</name>
</gene>
<evidence type="ECO:0000313" key="12">
    <source>
        <dbReference type="Proteomes" id="UP000799537"/>
    </source>
</evidence>
<comment type="subcellular location">
    <subcellularLocation>
        <location evidence="1">Nucleus</location>
    </subcellularLocation>
</comment>
<evidence type="ECO:0000313" key="11">
    <source>
        <dbReference type="EMBL" id="KAF2168357.1"/>
    </source>
</evidence>
<dbReference type="RefSeq" id="XP_033669246.1">
    <property type="nucleotide sequence ID" value="XM_033805707.1"/>
</dbReference>
<keyword evidence="3" id="KW-0677">Repeat</keyword>
<feature type="region of interest" description="Disordered" evidence="9">
    <location>
        <begin position="1"/>
        <end position="82"/>
    </location>
</feature>
<feature type="region of interest" description="Disordered" evidence="9">
    <location>
        <begin position="206"/>
        <end position="301"/>
    </location>
</feature>
<evidence type="ECO:0000256" key="4">
    <source>
        <dbReference type="ARBA" id="ARBA00022771"/>
    </source>
</evidence>
<evidence type="ECO:0000256" key="8">
    <source>
        <dbReference type="PROSITE-ProRule" id="PRU00042"/>
    </source>
</evidence>
<protein>
    <recommendedName>
        <fullName evidence="10">C2H2-type domain-containing protein</fullName>
    </recommendedName>
</protein>
<keyword evidence="4 8" id="KW-0863">Zinc-finger</keyword>
<dbReference type="InterPro" id="IPR013087">
    <property type="entry name" value="Znf_C2H2_type"/>
</dbReference>
<dbReference type="PROSITE" id="PS50088">
    <property type="entry name" value="ANK_REPEAT"/>
    <property type="match status" value="1"/>
</dbReference>
<dbReference type="Proteomes" id="UP000799537">
    <property type="component" value="Unassembled WGS sequence"/>
</dbReference>
<dbReference type="AlphaFoldDB" id="A0A6A6CM92"/>
<evidence type="ECO:0000256" key="7">
    <source>
        <dbReference type="PROSITE-ProRule" id="PRU00023"/>
    </source>
</evidence>
<feature type="compositionally biased region" description="Low complexity" evidence="9">
    <location>
        <begin position="218"/>
        <end position="235"/>
    </location>
</feature>
<dbReference type="PANTHER" id="PTHR16515">
    <property type="entry name" value="PR DOMAIN ZINC FINGER PROTEIN"/>
    <property type="match status" value="1"/>
</dbReference>
<evidence type="ECO:0000256" key="1">
    <source>
        <dbReference type="ARBA" id="ARBA00004123"/>
    </source>
</evidence>
<dbReference type="Pfam" id="PF00096">
    <property type="entry name" value="zf-C2H2"/>
    <property type="match status" value="1"/>
</dbReference>
<evidence type="ECO:0000256" key="2">
    <source>
        <dbReference type="ARBA" id="ARBA00022723"/>
    </source>
</evidence>
<feature type="compositionally biased region" description="Polar residues" evidence="9">
    <location>
        <begin position="143"/>
        <end position="164"/>
    </location>
</feature>
<feature type="region of interest" description="Disordered" evidence="9">
    <location>
        <begin position="98"/>
        <end position="117"/>
    </location>
</feature>
<dbReference type="PANTHER" id="PTHR16515:SF49">
    <property type="entry name" value="GASTRULA ZINC FINGER PROTEIN XLCGF49.1-LIKE-RELATED"/>
    <property type="match status" value="1"/>
</dbReference>
<keyword evidence="6" id="KW-0539">Nucleus</keyword>
<dbReference type="GO" id="GO:0010468">
    <property type="term" value="P:regulation of gene expression"/>
    <property type="evidence" value="ECO:0007669"/>
    <property type="project" value="TreeGrafter"/>
</dbReference>
<keyword evidence="5" id="KW-0862">Zinc</keyword>
<sequence length="758" mass="84242">MDMETLRAAAAPPFHYGHGHYHDYAGAGDGMLATVAEERPPPRQRPTKPQEQEQEQEHGEDSDYDPEQGEHLRSPKRQRTGYGCVHCNMTFTEKRALARHKKTDHHRRQLGLPPDRKHACAMCGKHFTRGHDLKRHQNEQHSEQNTATATEMSSGSSEYSNASTYVEDRTSQSSSATGSSTLAAIAEAAPLSSTYPFSDASTYAYGDQDDDLRSHGKSFSMSPDSSSSNGRRNSSQPEIKQEHKQKHDSSSPNTSPMTGTLGEGSPGFKREKFKPKKDDLDELPPFTPEASPLKASALGKRMPIQPRDIDAWQPMICMICGNAFEEEAEDLIKHLRWHLDNFKGKHKCKDCRIDFTHAADLERHLQSAAEGHCGFNFPHECTGHHPPGDRTGTLTDYDRVRLFVHLQNWEQAQLHAYIAEINELTISRRIGNIARDRWSEVIRRSRPNSFCSFAISVNTYATAPCDVTDGKLDLGGLQKRLQSMSLGKPGSRLLRRITPSSDDLRSTKTVDKTLLRAVRHGDLLKAQRQIDLGGDVSIIHEDQGPFTTVALWGHGYISRRMAEHRVDEDIMGSCSVCHMNSQTFSRPYNKVKSLLKHGANSNEPGGLCGYPLHTAAWMGKADIVAILIEHGADMNLDGKYGDTLCSVAAAVGYPGHVEVVQLLIDIGADVRCTGPRGSAIDLAKERRRHWSLRLKESKDDEEGEMMSRISCCDQVICALQGASATADVRNMARKSKASRKSMESYRRANVAQGVYSYG</sequence>
<feature type="repeat" description="ANK" evidence="7">
    <location>
        <begin position="611"/>
        <end position="639"/>
    </location>
</feature>
<dbReference type="SMART" id="SM00355">
    <property type="entry name" value="ZnF_C2H2"/>
    <property type="match status" value="4"/>
</dbReference>
<dbReference type="Gene3D" id="1.25.40.20">
    <property type="entry name" value="Ankyrin repeat-containing domain"/>
    <property type="match status" value="1"/>
</dbReference>
<feature type="region of interest" description="Disordered" evidence="9">
    <location>
        <begin position="134"/>
        <end position="178"/>
    </location>
</feature>
<evidence type="ECO:0000256" key="9">
    <source>
        <dbReference type="SAM" id="MobiDB-lite"/>
    </source>
</evidence>
<feature type="domain" description="C2H2-type" evidence="10">
    <location>
        <begin position="82"/>
        <end position="110"/>
    </location>
</feature>
<dbReference type="SUPFAM" id="SSF48403">
    <property type="entry name" value="Ankyrin repeat"/>
    <property type="match status" value="1"/>
</dbReference>
<dbReference type="GO" id="GO:0008270">
    <property type="term" value="F:zinc ion binding"/>
    <property type="evidence" value="ECO:0007669"/>
    <property type="project" value="UniProtKB-KW"/>
</dbReference>
<evidence type="ECO:0000256" key="3">
    <source>
        <dbReference type="ARBA" id="ARBA00022737"/>
    </source>
</evidence>
<feature type="compositionally biased region" description="Basic residues" evidence="9">
    <location>
        <begin position="98"/>
        <end position="109"/>
    </location>
</feature>
<dbReference type="OrthoDB" id="4772757at2759"/>
<keyword evidence="7" id="KW-0040">ANK repeat</keyword>
<accession>A0A6A6CM92</accession>
<dbReference type="PROSITE" id="PS00028">
    <property type="entry name" value="ZINC_FINGER_C2H2_1"/>
    <property type="match status" value="2"/>
</dbReference>
<dbReference type="InterPro" id="IPR036770">
    <property type="entry name" value="Ankyrin_rpt-contain_sf"/>
</dbReference>
<evidence type="ECO:0000256" key="6">
    <source>
        <dbReference type="ARBA" id="ARBA00023242"/>
    </source>
</evidence>
<reference evidence="11" key="1">
    <citation type="journal article" date="2020" name="Stud. Mycol.">
        <title>101 Dothideomycetes genomes: a test case for predicting lifestyles and emergence of pathogens.</title>
        <authorList>
            <person name="Haridas S."/>
            <person name="Albert R."/>
            <person name="Binder M."/>
            <person name="Bloem J."/>
            <person name="Labutti K."/>
            <person name="Salamov A."/>
            <person name="Andreopoulos B."/>
            <person name="Baker S."/>
            <person name="Barry K."/>
            <person name="Bills G."/>
            <person name="Bluhm B."/>
            <person name="Cannon C."/>
            <person name="Castanera R."/>
            <person name="Culley D."/>
            <person name="Daum C."/>
            <person name="Ezra D."/>
            <person name="Gonzalez J."/>
            <person name="Henrissat B."/>
            <person name="Kuo A."/>
            <person name="Liang C."/>
            <person name="Lipzen A."/>
            <person name="Lutzoni F."/>
            <person name="Magnuson J."/>
            <person name="Mondo S."/>
            <person name="Nolan M."/>
            <person name="Ohm R."/>
            <person name="Pangilinan J."/>
            <person name="Park H.-J."/>
            <person name="Ramirez L."/>
            <person name="Alfaro M."/>
            <person name="Sun H."/>
            <person name="Tritt A."/>
            <person name="Yoshinaga Y."/>
            <person name="Zwiers L.-H."/>
            <person name="Turgeon B."/>
            <person name="Goodwin S."/>
            <person name="Spatafora J."/>
            <person name="Crous P."/>
            <person name="Grigoriev I."/>
        </authorList>
    </citation>
    <scope>NUCLEOTIDE SEQUENCE</scope>
    <source>
        <strain evidence="11">ATCC 36951</strain>
    </source>
</reference>
<dbReference type="GeneID" id="54558979"/>
<keyword evidence="12" id="KW-1185">Reference proteome</keyword>
<feature type="compositionally biased region" description="Basic and acidic residues" evidence="9">
    <location>
        <begin position="239"/>
        <end position="249"/>
    </location>
</feature>
<dbReference type="SMART" id="SM00248">
    <property type="entry name" value="ANK"/>
    <property type="match status" value="3"/>
</dbReference>
<dbReference type="Pfam" id="PF12796">
    <property type="entry name" value="Ank_2"/>
    <property type="match status" value="1"/>
</dbReference>
<proteinExistence type="predicted"/>
<keyword evidence="2" id="KW-0479">Metal-binding</keyword>
<dbReference type="InterPro" id="IPR050331">
    <property type="entry name" value="Zinc_finger"/>
</dbReference>
<feature type="domain" description="C2H2-type" evidence="10">
    <location>
        <begin position="118"/>
        <end position="146"/>
    </location>
</feature>
<dbReference type="PROSITE" id="PS50157">
    <property type="entry name" value="ZINC_FINGER_C2H2_2"/>
    <property type="match status" value="2"/>
</dbReference>
<dbReference type="InterPro" id="IPR036236">
    <property type="entry name" value="Znf_C2H2_sf"/>
</dbReference>
<dbReference type="Gene3D" id="3.30.160.60">
    <property type="entry name" value="Classic Zinc Finger"/>
    <property type="match status" value="2"/>
</dbReference>
<name>A0A6A6CM92_ZASCE</name>
<evidence type="ECO:0000256" key="5">
    <source>
        <dbReference type="ARBA" id="ARBA00022833"/>
    </source>
</evidence>